<proteinExistence type="predicted"/>
<dbReference type="Proteomes" id="UP000256964">
    <property type="component" value="Unassembled WGS sequence"/>
</dbReference>
<dbReference type="AlphaFoldDB" id="A0A371CTM5"/>
<gene>
    <name evidence="1" type="ORF">OH76DRAFT_1192344</name>
</gene>
<evidence type="ECO:0000313" key="1">
    <source>
        <dbReference type="EMBL" id="RDX43621.1"/>
    </source>
</evidence>
<evidence type="ECO:0000313" key="2">
    <source>
        <dbReference type="Proteomes" id="UP000256964"/>
    </source>
</evidence>
<dbReference type="EMBL" id="KZ857462">
    <property type="protein sequence ID" value="RDX43621.1"/>
    <property type="molecule type" value="Genomic_DNA"/>
</dbReference>
<sequence length="103" mass="11691">MLAAYTLGLSCHVQKVHLISTGGKREDESAMLSAILSDTKPSFLRLAIRVFNARGYIPIFSSTSWSTNLETLELRINISKEEFDYEECFVSVISIRFGRHRGY</sequence>
<protein>
    <submittedName>
        <fullName evidence="1">Uncharacterized protein</fullName>
    </submittedName>
</protein>
<keyword evidence="2" id="KW-1185">Reference proteome</keyword>
<name>A0A371CTM5_9APHY</name>
<reference evidence="1 2" key="1">
    <citation type="journal article" date="2018" name="Biotechnol. Biofuels">
        <title>Integrative visual omics of the white-rot fungus Polyporus brumalis exposes the biotechnological potential of its oxidative enzymes for delignifying raw plant biomass.</title>
        <authorList>
            <person name="Miyauchi S."/>
            <person name="Rancon A."/>
            <person name="Drula E."/>
            <person name="Hage H."/>
            <person name="Chaduli D."/>
            <person name="Favel A."/>
            <person name="Grisel S."/>
            <person name="Henrissat B."/>
            <person name="Herpoel-Gimbert I."/>
            <person name="Ruiz-Duenas F.J."/>
            <person name="Chevret D."/>
            <person name="Hainaut M."/>
            <person name="Lin J."/>
            <person name="Wang M."/>
            <person name="Pangilinan J."/>
            <person name="Lipzen A."/>
            <person name="Lesage-Meessen L."/>
            <person name="Navarro D."/>
            <person name="Riley R."/>
            <person name="Grigoriev I.V."/>
            <person name="Zhou S."/>
            <person name="Raouche S."/>
            <person name="Rosso M.N."/>
        </authorList>
    </citation>
    <scope>NUCLEOTIDE SEQUENCE [LARGE SCALE GENOMIC DNA]</scope>
    <source>
        <strain evidence="1 2">BRFM 1820</strain>
    </source>
</reference>
<organism evidence="1 2">
    <name type="scientific">Lentinus brumalis</name>
    <dbReference type="NCBI Taxonomy" id="2498619"/>
    <lineage>
        <taxon>Eukaryota</taxon>
        <taxon>Fungi</taxon>
        <taxon>Dikarya</taxon>
        <taxon>Basidiomycota</taxon>
        <taxon>Agaricomycotina</taxon>
        <taxon>Agaricomycetes</taxon>
        <taxon>Polyporales</taxon>
        <taxon>Polyporaceae</taxon>
        <taxon>Lentinus</taxon>
    </lineage>
</organism>
<accession>A0A371CTM5</accession>